<reference evidence="6 7" key="1">
    <citation type="submission" date="2018-06" db="EMBL/GenBank/DDBJ databases">
        <title>Genomic Encyclopedia of Archaeal and Bacterial Type Strains, Phase II (KMG-II): from individual species to whole genera.</title>
        <authorList>
            <person name="Goeker M."/>
        </authorList>
    </citation>
    <scope>NUCLEOTIDE SEQUENCE [LARGE SCALE GENOMIC DNA]</scope>
    <source>
        <strain evidence="6 7">DSM 24525</strain>
    </source>
</reference>
<evidence type="ECO:0000313" key="6">
    <source>
        <dbReference type="EMBL" id="PZW37616.1"/>
    </source>
</evidence>
<dbReference type="PANTHER" id="PTHR30537">
    <property type="entry name" value="HTH-TYPE TRANSCRIPTIONAL REGULATOR"/>
    <property type="match status" value="1"/>
</dbReference>
<accession>A0A2W7JRP2</accession>
<comment type="caution">
    <text evidence="6">The sequence shown here is derived from an EMBL/GenBank/DDBJ whole genome shotgun (WGS) entry which is preliminary data.</text>
</comment>
<sequence length="312" mass="34065">MPLTELDISLPQLRCFVAVVDAGSLAEAGRQLGMSTASVSKAIARLEQTSGVKLLHRSTHAVSLTQDGAQLIELAREVVRAAGDFSRSAGAQNLESAAGWVRVAAPVAFMRDVLTSLFSEFSRENPSIRLDLRAGNELVDLAKDGVDLAIRSGSLVRVPGHLQTAWFKFPWVVCASPEYLKGREWPEQPSDLAAHKLIGFRNQRTGQVRPWRFRQPGNAGDAVQVAPDASTIFDDGASAWKAVVHGAGIASAPLWLAADDLRAGRAVELLRDWRDADVTMNFLRRDRRLTPERVDTVIAYLRAHAPQLADLF</sequence>
<keyword evidence="3 6" id="KW-0238">DNA-binding</keyword>
<keyword evidence="7" id="KW-1185">Reference proteome</keyword>
<dbReference type="Gene3D" id="1.10.10.10">
    <property type="entry name" value="Winged helix-like DNA-binding domain superfamily/Winged helix DNA-binding domain"/>
    <property type="match status" value="1"/>
</dbReference>
<dbReference type="RefSeq" id="WP_158537358.1">
    <property type="nucleotide sequence ID" value="NZ_QKYU01000045.1"/>
</dbReference>
<organism evidence="6 7">
    <name type="scientific">Humitalea rosea</name>
    <dbReference type="NCBI Taxonomy" id="990373"/>
    <lineage>
        <taxon>Bacteria</taxon>
        <taxon>Pseudomonadati</taxon>
        <taxon>Pseudomonadota</taxon>
        <taxon>Alphaproteobacteria</taxon>
        <taxon>Acetobacterales</taxon>
        <taxon>Roseomonadaceae</taxon>
        <taxon>Humitalea</taxon>
    </lineage>
</organism>
<dbReference type="Pfam" id="PF03466">
    <property type="entry name" value="LysR_substrate"/>
    <property type="match status" value="1"/>
</dbReference>
<dbReference type="GO" id="GO:0043565">
    <property type="term" value="F:sequence-specific DNA binding"/>
    <property type="evidence" value="ECO:0007669"/>
    <property type="project" value="TreeGrafter"/>
</dbReference>
<dbReference type="OrthoDB" id="9812435at2"/>
<dbReference type="Gene3D" id="3.40.190.290">
    <property type="match status" value="1"/>
</dbReference>
<evidence type="ECO:0000313" key="7">
    <source>
        <dbReference type="Proteomes" id="UP000249688"/>
    </source>
</evidence>
<dbReference type="InterPro" id="IPR000847">
    <property type="entry name" value="LysR_HTH_N"/>
</dbReference>
<dbReference type="GO" id="GO:0006351">
    <property type="term" value="P:DNA-templated transcription"/>
    <property type="evidence" value="ECO:0007669"/>
    <property type="project" value="TreeGrafter"/>
</dbReference>
<dbReference type="EMBL" id="QKYU01000045">
    <property type="protein sequence ID" value="PZW37616.1"/>
    <property type="molecule type" value="Genomic_DNA"/>
</dbReference>
<dbReference type="InterPro" id="IPR005119">
    <property type="entry name" value="LysR_subst-bd"/>
</dbReference>
<evidence type="ECO:0000256" key="3">
    <source>
        <dbReference type="ARBA" id="ARBA00023125"/>
    </source>
</evidence>
<dbReference type="InterPro" id="IPR036390">
    <property type="entry name" value="WH_DNA-bd_sf"/>
</dbReference>
<dbReference type="InterPro" id="IPR058163">
    <property type="entry name" value="LysR-type_TF_proteobact-type"/>
</dbReference>
<dbReference type="PROSITE" id="PS50931">
    <property type="entry name" value="HTH_LYSR"/>
    <property type="match status" value="1"/>
</dbReference>
<feature type="domain" description="HTH lysR-type" evidence="5">
    <location>
        <begin position="8"/>
        <end position="65"/>
    </location>
</feature>
<gene>
    <name evidence="6" type="ORF">C8P66_14516</name>
</gene>
<evidence type="ECO:0000256" key="1">
    <source>
        <dbReference type="ARBA" id="ARBA00009437"/>
    </source>
</evidence>
<dbReference type="Pfam" id="PF00126">
    <property type="entry name" value="HTH_1"/>
    <property type="match status" value="1"/>
</dbReference>
<keyword evidence="4" id="KW-0804">Transcription</keyword>
<evidence type="ECO:0000259" key="5">
    <source>
        <dbReference type="PROSITE" id="PS50931"/>
    </source>
</evidence>
<evidence type="ECO:0000256" key="4">
    <source>
        <dbReference type="ARBA" id="ARBA00023163"/>
    </source>
</evidence>
<dbReference type="Proteomes" id="UP000249688">
    <property type="component" value="Unassembled WGS sequence"/>
</dbReference>
<dbReference type="AlphaFoldDB" id="A0A2W7JRP2"/>
<dbReference type="CDD" id="cd08422">
    <property type="entry name" value="PBP2_CrgA_like"/>
    <property type="match status" value="1"/>
</dbReference>
<evidence type="ECO:0000256" key="2">
    <source>
        <dbReference type="ARBA" id="ARBA00023015"/>
    </source>
</evidence>
<dbReference type="SUPFAM" id="SSF46785">
    <property type="entry name" value="Winged helix' DNA-binding domain"/>
    <property type="match status" value="1"/>
</dbReference>
<dbReference type="GO" id="GO:0003700">
    <property type="term" value="F:DNA-binding transcription factor activity"/>
    <property type="evidence" value="ECO:0007669"/>
    <property type="project" value="InterPro"/>
</dbReference>
<comment type="similarity">
    <text evidence="1">Belongs to the LysR transcriptional regulatory family.</text>
</comment>
<proteinExistence type="inferred from homology"/>
<dbReference type="PANTHER" id="PTHR30537:SF5">
    <property type="entry name" value="HTH-TYPE TRANSCRIPTIONAL ACTIVATOR TTDR-RELATED"/>
    <property type="match status" value="1"/>
</dbReference>
<dbReference type="SUPFAM" id="SSF53850">
    <property type="entry name" value="Periplasmic binding protein-like II"/>
    <property type="match status" value="1"/>
</dbReference>
<protein>
    <submittedName>
        <fullName evidence="6">DNA-binding transcriptional LysR family regulator</fullName>
    </submittedName>
</protein>
<keyword evidence="2" id="KW-0805">Transcription regulation</keyword>
<name>A0A2W7JRP2_9PROT</name>
<dbReference type="FunFam" id="1.10.10.10:FF:000001">
    <property type="entry name" value="LysR family transcriptional regulator"/>
    <property type="match status" value="1"/>
</dbReference>
<dbReference type="InterPro" id="IPR036388">
    <property type="entry name" value="WH-like_DNA-bd_sf"/>
</dbReference>